<protein>
    <submittedName>
        <fullName evidence="1">Uncharacterized protein</fullName>
    </submittedName>
</protein>
<comment type="caution">
    <text evidence="1">The sequence shown here is derived from an EMBL/GenBank/DDBJ whole genome shotgun (WGS) entry which is preliminary data.</text>
</comment>
<evidence type="ECO:0000313" key="2">
    <source>
        <dbReference type="Proteomes" id="UP001194539"/>
    </source>
</evidence>
<sequence>MKLQCASLRLALRVMPPASVVKTPPQERPNAANDNEAIWPLVPFPPGWHASN</sequence>
<dbReference type="Proteomes" id="UP001194539">
    <property type="component" value="Unassembled WGS sequence"/>
</dbReference>
<gene>
    <name evidence="1" type="ORF">H1B27_29750</name>
</gene>
<dbReference type="RefSeq" id="WP_197488755.1">
    <property type="nucleotide sequence ID" value="NZ_JACEGD010000032.1"/>
</dbReference>
<organism evidence="1 2">
    <name type="scientific">Bradyrhizobium diversitatis</name>
    <dbReference type="NCBI Taxonomy" id="2755406"/>
    <lineage>
        <taxon>Bacteria</taxon>
        <taxon>Pseudomonadati</taxon>
        <taxon>Pseudomonadota</taxon>
        <taxon>Alphaproteobacteria</taxon>
        <taxon>Hyphomicrobiales</taxon>
        <taxon>Nitrobacteraceae</taxon>
        <taxon>Bradyrhizobium</taxon>
    </lineage>
</organism>
<name>A0ABS0PBL7_9BRAD</name>
<keyword evidence="2" id="KW-1185">Reference proteome</keyword>
<dbReference type="EMBL" id="JACEGD010000032">
    <property type="protein sequence ID" value="MBH5390435.1"/>
    <property type="molecule type" value="Genomic_DNA"/>
</dbReference>
<proteinExistence type="predicted"/>
<accession>A0ABS0PBL7</accession>
<reference evidence="1 2" key="1">
    <citation type="submission" date="2020-07" db="EMBL/GenBank/DDBJ databases">
        <title>Bradyrhizobium diversity isolated from nodules of indigenous legumes of Western Australia.</title>
        <authorList>
            <person name="Klepa M.S."/>
        </authorList>
    </citation>
    <scope>NUCLEOTIDE SEQUENCE [LARGE SCALE GENOMIC DNA]</scope>
    <source>
        <strain evidence="1 2">CNPSo 4019</strain>
    </source>
</reference>
<evidence type="ECO:0000313" key="1">
    <source>
        <dbReference type="EMBL" id="MBH5390435.1"/>
    </source>
</evidence>